<keyword evidence="1" id="KW-0472">Membrane</keyword>
<evidence type="ECO:0000256" key="1">
    <source>
        <dbReference type="SAM" id="Phobius"/>
    </source>
</evidence>
<evidence type="ECO:0000313" key="2">
    <source>
        <dbReference type="EMBL" id="KRK97869.1"/>
    </source>
</evidence>
<dbReference type="EMBL" id="AZEE01000028">
    <property type="protein sequence ID" value="KRK97869.1"/>
    <property type="molecule type" value="Genomic_DNA"/>
</dbReference>
<keyword evidence="1" id="KW-1133">Transmembrane helix</keyword>
<dbReference type="PATRIC" id="fig|1423776.4.peg.848"/>
<accession>A0A0R1LQ02</accession>
<gene>
    <name evidence="2" type="ORF">FD04_GL000841</name>
</gene>
<reference evidence="2 3" key="1">
    <citation type="journal article" date="2015" name="Genome Announc.">
        <title>Expanding the biotechnology potential of lactobacilli through comparative genomics of 213 strains and associated genera.</title>
        <authorList>
            <person name="Sun Z."/>
            <person name="Harris H.M."/>
            <person name="McCann A."/>
            <person name="Guo C."/>
            <person name="Argimon S."/>
            <person name="Zhang W."/>
            <person name="Yang X."/>
            <person name="Jeffery I.B."/>
            <person name="Cooney J.C."/>
            <person name="Kagawa T.F."/>
            <person name="Liu W."/>
            <person name="Song Y."/>
            <person name="Salvetti E."/>
            <person name="Wrobel A."/>
            <person name="Rasinkangas P."/>
            <person name="Parkhill J."/>
            <person name="Rea M.C."/>
            <person name="O'Sullivan O."/>
            <person name="Ritari J."/>
            <person name="Douillard F.P."/>
            <person name="Paul Ross R."/>
            <person name="Yang R."/>
            <person name="Briner A.E."/>
            <person name="Felis G.E."/>
            <person name="de Vos W.M."/>
            <person name="Barrangou R."/>
            <person name="Klaenhammer T.R."/>
            <person name="Caufield P.W."/>
            <person name="Cui Y."/>
            <person name="Zhang H."/>
            <person name="O'Toole P.W."/>
        </authorList>
    </citation>
    <scope>NUCLEOTIDE SEQUENCE [LARGE SCALE GENOMIC DNA]</scope>
    <source>
        <strain evidence="2 3">DSM 19909</strain>
    </source>
</reference>
<proteinExistence type="predicted"/>
<feature type="transmembrane region" description="Helical" evidence="1">
    <location>
        <begin position="34"/>
        <end position="56"/>
    </location>
</feature>
<dbReference type="AlphaFoldDB" id="A0A0R1LQ02"/>
<keyword evidence="1" id="KW-0812">Transmembrane</keyword>
<dbReference type="Proteomes" id="UP000051160">
    <property type="component" value="Unassembled WGS sequence"/>
</dbReference>
<comment type="caution">
    <text evidence="2">The sequence shown here is derived from an EMBL/GenBank/DDBJ whole genome shotgun (WGS) entry which is preliminary data.</text>
</comment>
<organism evidence="2 3">
    <name type="scientific">Secundilactobacillus odoratitofui DSM 19909 = JCM 15043</name>
    <dbReference type="NCBI Taxonomy" id="1423776"/>
    <lineage>
        <taxon>Bacteria</taxon>
        <taxon>Bacillati</taxon>
        <taxon>Bacillota</taxon>
        <taxon>Bacilli</taxon>
        <taxon>Lactobacillales</taxon>
        <taxon>Lactobacillaceae</taxon>
        <taxon>Secundilactobacillus</taxon>
    </lineage>
</organism>
<keyword evidence="3" id="KW-1185">Reference proteome</keyword>
<feature type="transmembrane region" description="Helical" evidence="1">
    <location>
        <begin position="76"/>
        <end position="94"/>
    </location>
</feature>
<evidence type="ECO:0000313" key="3">
    <source>
        <dbReference type="Proteomes" id="UP000051160"/>
    </source>
</evidence>
<name>A0A0R1LQ02_9LACO</name>
<protein>
    <submittedName>
        <fullName evidence="2">Uncharacterized protein</fullName>
    </submittedName>
</protein>
<sequence length="162" mass="18385">MISNEHFFTQVQTDVSQQLTALDRLAAKHQRATLLQLICLIVLLITAVLSNITRMLTASNQTSETLKQIAASPLDLILIGVMVVAFTVSWVWWAKDMKYQNLQQEFTSLYQEHTELIKTSAPLTEISAHFRHQMRLATHFNNLSNVIALAVIAGFVLYQLHH</sequence>
<feature type="transmembrane region" description="Helical" evidence="1">
    <location>
        <begin position="140"/>
        <end position="160"/>
    </location>
</feature>